<evidence type="ECO:0000313" key="1">
    <source>
        <dbReference type="EMBL" id="DAE28759.1"/>
    </source>
</evidence>
<proteinExistence type="predicted"/>
<organism evidence="1">
    <name type="scientific">virus sp. ctmTa7</name>
    <dbReference type="NCBI Taxonomy" id="2828255"/>
    <lineage>
        <taxon>Viruses</taxon>
    </lineage>
</organism>
<sequence length="62" mass="7504">MCELCNDESSSCEVFYNDILGEYYLDVETMQWDDYDDEFLHIKINISYCPYCGRKLNNERKE</sequence>
<accession>A0A8S5RBN1</accession>
<name>A0A8S5RBN1_9VIRU</name>
<dbReference type="EMBL" id="BK059091">
    <property type="protein sequence ID" value="DAE28759.1"/>
    <property type="molecule type" value="Genomic_DNA"/>
</dbReference>
<reference evidence="1" key="1">
    <citation type="journal article" date="2021" name="Proc. Natl. Acad. Sci. U.S.A.">
        <title>A Catalog of Tens of Thousands of Viruses from Human Metagenomes Reveals Hidden Associations with Chronic Diseases.</title>
        <authorList>
            <person name="Tisza M.J."/>
            <person name="Buck C.B."/>
        </authorList>
    </citation>
    <scope>NUCLEOTIDE SEQUENCE</scope>
    <source>
        <strain evidence="1">CtmTa7</strain>
    </source>
</reference>
<protein>
    <submittedName>
        <fullName evidence="1">Rad50 zinc hook motif</fullName>
    </submittedName>
</protein>